<dbReference type="Proteomes" id="UP000198683">
    <property type="component" value="Unassembled WGS sequence"/>
</dbReference>
<organism evidence="1 2">
    <name type="scientific">Nonomuraea maritima</name>
    <dbReference type="NCBI Taxonomy" id="683260"/>
    <lineage>
        <taxon>Bacteria</taxon>
        <taxon>Bacillati</taxon>
        <taxon>Actinomycetota</taxon>
        <taxon>Actinomycetes</taxon>
        <taxon>Streptosporangiales</taxon>
        <taxon>Streptosporangiaceae</taxon>
        <taxon>Nonomuraea</taxon>
    </lineage>
</organism>
<gene>
    <name evidence="1" type="ORF">SAMN05421874_106122</name>
</gene>
<proteinExistence type="predicted"/>
<keyword evidence="2" id="KW-1185">Reference proteome</keyword>
<dbReference type="STRING" id="683260.SAMN05421874_106122"/>
<dbReference type="AlphaFoldDB" id="A0A1G9ABC8"/>
<accession>A0A1G9ABC8</accession>
<reference evidence="1 2" key="1">
    <citation type="submission" date="2016-10" db="EMBL/GenBank/DDBJ databases">
        <authorList>
            <person name="de Groot N.N."/>
        </authorList>
    </citation>
    <scope>NUCLEOTIDE SEQUENCE [LARGE SCALE GENOMIC DNA]</scope>
    <source>
        <strain evidence="1 2">CGMCC 4.5681</strain>
    </source>
</reference>
<dbReference type="EMBL" id="FNFB01000006">
    <property type="protein sequence ID" value="SDK24669.1"/>
    <property type="molecule type" value="Genomic_DNA"/>
</dbReference>
<sequence>MKAMISTLLSAALLFGAPPDDPPQGNVDVDQKGRTTTANLAVQDKIVISGNGVGRGRGDSYRLPSPCWYEPSATAQEMYDRFTDPRENARRSAINEESRREFLKQFEEKLGQPGHWWVPNYDQNHPDGPACWGGLELFVFVPPDTTPPAGITPEQLTQIARASLTVPEHTIKLSPENRSFVNLDTWVWLEGVGETRRTVTATIPGFMSVTVVATLKSITIDPGTTDDRAETHDENCGPSGRPYTKGGTFTCGVRYLRASIDQPGEKYTLGVSTVWPVEVEGDVTELQLAPVTVETTRDIEIGEIQSNVRP</sequence>
<name>A0A1G9ABC8_9ACTN</name>
<protein>
    <submittedName>
        <fullName evidence="1">Enoyl reductase</fullName>
    </submittedName>
</protein>
<evidence type="ECO:0000313" key="2">
    <source>
        <dbReference type="Proteomes" id="UP000198683"/>
    </source>
</evidence>
<dbReference type="OrthoDB" id="4072449at2"/>
<evidence type="ECO:0000313" key="1">
    <source>
        <dbReference type="EMBL" id="SDK24669.1"/>
    </source>
</evidence>